<evidence type="ECO:0000313" key="8">
    <source>
        <dbReference type="Proteomes" id="UP000593579"/>
    </source>
</evidence>
<dbReference type="GO" id="GO:0046246">
    <property type="term" value="P:terpene biosynthetic process"/>
    <property type="evidence" value="ECO:0007669"/>
    <property type="project" value="TreeGrafter"/>
</dbReference>
<keyword evidence="2" id="KW-0349">Heme</keyword>
<dbReference type="GO" id="GO:0046872">
    <property type="term" value="F:metal ion binding"/>
    <property type="evidence" value="ECO:0007669"/>
    <property type="project" value="UniProtKB-KW"/>
</dbReference>
<gene>
    <name evidence="7" type="ORF">Gogos_021991</name>
</gene>
<evidence type="ECO:0000256" key="4">
    <source>
        <dbReference type="ARBA" id="ARBA00023002"/>
    </source>
</evidence>
<dbReference type="GO" id="GO:0004497">
    <property type="term" value="F:monooxygenase activity"/>
    <property type="evidence" value="ECO:0007669"/>
    <property type="project" value="UniProtKB-KW"/>
</dbReference>
<reference evidence="7 8" key="1">
    <citation type="journal article" date="2019" name="Genome Biol. Evol.">
        <title>Insights into the evolution of the New World diploid cottons (Gossypium, subgenus Houzingenia) based on genome sequencing.</title>
        <authorList>
            <person name="Grover C.E."/>
            <person name="Arick M.A. 2nd"/>
            <person name="Thrash A."/>
            <person name="Conover J.L."/>
            <person name="Sanders W.S."/>
            <person name="Peterson D.G."/>
            <person name="Frelichowski J.E."/>
            <person name="Scheffler J.A."/>
            <person name="Scheffler B.E."/>
            <person name="Wendel J.F."/>
        </authorList>
    </citation>
    <scope>NUCLEOTIDE SEQUENCE [LARGE SCALE GENOMIC DNA]</scope>
    <source>
        <strain evidence="7">5</strain>
        <tissue evidence="7">Leaf</tissue>
    </source>
</reference>
<keyword evidence="8" id="KW-1185">Reference proteome</keyword>
<dbReference type="Proteomes" id="UP000593579">
    <property type="component" value="Unassembled WGS sequence"/>
</dbReference>
<dbReference type="EMBL" id="JABEZY010267667">
    <property type="protein sequence ID" value="MBA0755118.1"/>
    <property type="molecule type" value="Genomic_DNA"/>
</dbReference>
<sequence length="73" mass="8448">MKERIGDLATNIIVRMVAGKIYHGTSEKSRRFQKALSDFFYLTELFLVSDTIHFLGWLDVIMGNIGKIKRTKK</sequence>
<evidence type="ECO:0000256" key="6">
    <source>
        <dbReference type="ARBA" id="ARBA00023033"/>
    </source>
</evidence>
<keyword evidence="5" id="KW-0408">Iron</keyword>
<evidence type="ECO:0000256" key="2">
    <source>
        <dbReference type="ARBA" id="ARBA00022617"/>
    </source>
</evidence>
<dbReference type="PANTHER" id="PTHR47947:SF8">
    <property type="entry name" value="CYTOCHROME P450 82C4-LIKE"/>
    <property type="match status" value="1"/>
</dbReference>
<comment type="similarity">
    <text evidence="1">Belongs to the cytochrome P450 family.</text>
</comment>
<dbReference type="PANTHER" id="PTHR47947">
    <property type="entry name" value="CYTOCHROME P450 82C3-RELATED"/>
    <property type="match status" value="1"/>
</dbReference>
<evidence type="ECO:0000256" key="1">
    <source>
        <dbReference type="ARBA" id="ARBA00010617"/>
    </source>
</evidence>
<name>A0A7J9D3D8_GOSGO</name>
<proteinExistence type="inferred from homology"/>
<keyword evidence="4" id="KW-0560">Oxidoreductase</keyword>
<protein>
    <submittedName>
        <fullName evidence="7">Uncharacterized protein</fullName>
    </submittedName>
</protein>
<organism evidence="7 8">
    <name type="scientific">Gossypium gossypioides</name>
    <name type="common">Mexican cotton</name>
    <name type="synonym">Selera gossypioides</name>
    <dbReference type="NCBI Taxonomy" id="34282"/>
    <lineage>
        <taxon>Eukaryota</taxon>
        <taxon>Viridiplantae</taxon>
        <taxon>Streptophyta</taxon>
        <taxon>Embryophyta</taxon>
        <taxon>Tracheophyta</taxon>
        <taxon>Spermatophyta</taxon>
        <taxon>Magnoliopsida</taxon>
        <taxon>eudicotyledons</taxon>
        <taxon>Gunneridae</taxon>
        <taxon>Pentapetalae</taxon>
        <taxon>rosids</taxon>
        <taxon>malvids</taxon>
        <taxon>Malvales</taxon>
        <taxon>Malvaceae</taxon>
        <taxon>Malvoideae</taxon>
        <taxon>Gossypium</taxon>
    </lineage>
</organism>
<dbReference type="InterPro" id="IPR050651">
    <property type="entry name" value="Plant_Cytochrome_P450_Monoox"/>
</dbReference>
<keyword evidence="3" id="KW-0479">Metal-binding</keyword>
<comment type="caution">
    <text evidence="7">The sequence shown here is derived from an EMBL/GenBank/DDBJ whole genome shotgun (WGS) entry which is preliminary data.</text>
</comment>
<keyword evidence="6" id="KW-0503">Monooxygenase</keyword>
<evidence type="ECO:0000256" key="5">
    <source>
        <dbReference type="ARBA" id="ARBA00023004"/>
    </source>
</evidence>
<dbReference type="OrthoDB" id="507451at2759"/>
<evidence type="ECO:0000256" key="3">
    <source>
        <dbReference type="ARBA" id="ARBA00022723"/>
    </source>
</evidence>
<accession>A0A7J9D3D8</accession>
<evidence type="ECO:0000313" key="7">
    <source>
        <dbReference type="EMBL" id="MBA0755118.1"/>
    </source>
</evidence>
<dbReference type="AlphaFoldDB" id="A0A7J9D3D8"/>